<dbReference type="Proteomes" id="UP000028999">
    <property type="component" value="Unassembled WGS sequence"/>
</dbReference>
<protein>
    <submittedName>
        <fullName evidence="1">BnaCnng50620D protein</fullName>
    </submittedName>
</protein>
<proteinExistence type="predicted"/>
<reference evidence="1 2" key="1">
    <citation type="journal article" date="2014" name="Science">
        <title>Plant genetics. Early allopolyploid evolution in the post-Neolithic Brassica napus oilseed genome.</title>
        <authorList>
            <person name="Chalhoub B."/>
            <person name="Denoeud F."/>
            <person name="Liu S."/>
            <person name="Parkin I.A."/>
            <person name="Tang H."/>
            <person name="Wang X."/>
            <person name="Chiquet J."/>
            <person name="Belcram H."/>
            <person name="Tong C."/>
            <person name="Samans B."/>
            <person name="Correa M."/>
            <person name="Da Silva C."/>
            <person name="Just J."/>
            <person name="Falentin C."/>
            <person name="Koh C.S."/>
            <person name="Le Clainche I."/>
            <person name="Bernard M."/>
            <person name="Bento P."/>
            <person name="Noel B."/>
            <person name="Labadie K."/>
            <person name="Alberti A."/>
            <person name="Charles M."/>
            <person name="Arnaud D."/>
            <person name="Guo H."/>
            <person name="Daviaud C."/>
            <person name="Alamery S."/>
            <person name="Jabbari K."/>
            <person name="Zhao M."/>
            <person name="Edger P.P."/>
            <person name="Chelaifa H."/>
            <person name="Tack D."/>
            <person name="Lassalle G."/>
            <person name="Mestiri I."/>
            <person name="Schnel N."/>
            <person name="Le Paslier M.C."/>
            <person name="Fan G."/>
            <person name="Renault V."/>
            <person name="Bayer P.E."/>
            <person name="Golicz A.A."/>
            <person name="Manoli S."/>
            <person name="Lee T.H."/>
            <person name="Thi V.H."/>
            <person name="Chalabi S."/>
            <person name="Hu Q."/>
            <person name="Fan C."/>
            <person name="Tollenaere R."/>
            <person name="Lu Y."/>
            <person name="Battail C."/>
            <person name="Shen J."/>
            <person name="Sidebottom C.H."/>
            <person name="Wang X."/>
            <person name="Canaguier A."/>
            <person name="Chauveau A."/>
            <person name="Berard A."/>
            <person name="Deniot G."/>
            <person name="Guan M."/>
            <person name="Liu Z."/>
            <person name="Sun F."/>
            <person name="Lim Y.P."/>
            <person name="Lyons E."/>
            <person name="Town C.D."/>
            <person name="Bancroft I."/>
            <person name="Wang X."/>
            <person name="Meng J."/>
            <person name="Ma J."/>
            <person name="Pires J.C."/>
            <person name="King G.J."/>
            <person name="Brunel D."/>
            <person name="Delourme R."/>
            <person name="Renard M."/>
            <person name="Aury J.M."/>
            <person name="Adams K.L."/>
            <person name="Batley J."/>
            <person name="Snowdon R.J."/>
            <person name="Tost J."/>
            <person name="Edwards D."/>
            <person name="Zhou Y."/>
            <person name="Hua W."/>
            <person name="Sharpe A.G."/>
            <person name="Paterson A.H."/>
            <person name="Guan C."/>
            <person name="Wincker P."/>
        </authorList>
    </citation>
    <scope>NUCLEOTIDE SEQUENCE [LARGE SCALE GENOMIC DNA]</scope>
    <source>
        <strain evidence="2">cv. Darmor-bzh</strain>
    </source>
</reference>
<dbReference type="EMBL" id="LK035230">
    <property type="protein sequence ID" value="CDY66380.1"/>
    <property type="molecule type" value="Genomic_DNA"/>
</dbReference>
<name>A0A078JIU5_BRANA</name>
<gene>
    <name evidence="1" type="primary">BnaCnng50620D</name>
    <name evidence="1" type="ORF">GSBRNA2T00053490001</name>
</gene>
<sequence length="29" mass="3466">MKFYLFFFLSRVCLINAQDARFHNQSGIV</sequence>
<dbReference type="Gramene" id="CDY66380">
    <property type="protein sequence ID" value="CDY66380"/>
    <property type="gene ID" value="GSBRNA2T00053490001"/>
</dbReference>
<dbReference type="AlphaFoldDB" id="A0A078JIU5"/>
<keyword evidence="2" id="KW-1185">Reference proteome</keyword>
<dbReference type="PaxDb" id="3708-A0A078JIU5"/>
<evidence type="ECO:0000313" key="2">
    <source>
        <dbReference type="Proteomes" id="UP000028999"/>
    </source>
</evidence>
<evidence type="ECO:0000313" key="1">
    <source>
        <dbReference type="EMBL" id="CDY66380.1"/>
    </source>
</evidence>
<organism evidence="1 2">
    <name type="scientific">Brassica napus</name>
    <name type="common">Rape</name>
    <dbReference type="NCBI Taxonomy" id="3708"/>
    <lineage>
        <taxon>Eukaryota</taxon>
        <taxon>Viridiplantae</taxon>
        <taxon>Streptophyta</taxon>
        <taxon>Embryophyta</taxon>
        <taxon>Tracheophyta</taxon>
        <taxon>Spermatophyta</taxon>
        <taxon>Magnoliopsida</taxon>
        <taxon>eudicotyledons</taxon>
        <taxon>Gunneridae</taxon>
        <taxon>Pentapetalae</taxon>
        <taxon>rosids</taxon>
        <taxon>malvids</taxon>
        <taxon>Brassicales</taxon>
        <taxon>Brassicaceae</taxon>
        <taxon>Brassiceae</taxon>
        <taxon>Brassica</taxon>
    </lineage>
</organism>
<accession>A0A078JIU5</accession>